<keyword evidence="5" id="KW-0808">Transferase</keyword>
<feature type="transmembrane region" description="Helical" evidence="19">
    <location>
        <begin position="29"/>
        <end position="47"/>
    </location>
</feature>
<evidence type="ECO:0000256" key="2">
    <source>
        <dbReference type="ARBA" id="ARBA00005967"/>
    </source>
</evidence>
<dbReference type="STRING" id="1618446.UV61_C0002G0254"/>
<dbReference type="InterPro" id="IPR000829">
    <property type="entry name" value="DAGK"/>
</dbReference>
<keyword evidence="9 17" id="KW-0067">ATP-binding</keyword>
<evidence type="ECO:0000256" key="1">
    <source>
        <dbReference type="ARBA" id="ARBA00004651"/>
    </source>
</evidence>
<keyword evidence="10 19" id="KW-1133">Transmembrane helix</keyword>
<evidence type="ECO:0000256" key="17">
    <source>
        <dbReference type="PIRSR" id="PIRSR600829-3"/>
    </source>
</evidence>
<dbReference type="GO" id="GO:0008654">
    <property type="term" value="P:phospholipid biosynthetic process"/>
    <property type="evidence" value="ECO:0007669"/>
    <property type="project" value="UniProtKB-KW"/>
</dbReference>
<accession>A0A0G1FKU3</accession>
<keyword evidence="12 19" id="KW-0472">Membrane</keyword>
<evidence type="ECO:0000256" key="15">
    <source>
        <dbReference type="PIRSR" id="PIRSR600829-1"/>
    </source>
</evidence>
<dbReference type="AlphaFoldDB" id="A0A0G1FKU3"/>
<dbReference type="CDD" id="cd14265">
    <property type="entry name" value="UDPK_IM_like"/>
    <property type="match status" value="1"/>
</dbReference>
<evidence type="ECO:0000256" key="9">
    <source>
        <dbReference type="ARBA" id="ARBA00022840"/>
    </source>
</evidence>
<evidence type="ECO:0000256" key="4">
    <source>
        <dbReference type="ARBA" id="ARBA00022516"/>
    </source>
</evidence>
<dbReference type="EMBL" id="LCFD01000002">
    <property type="protein sequence ID" value="KKS87533.1"/>
    <property type="molecule type" value="Genomic_DNA"/>
</dbReference>
<proteinExistence type="inferred from homology"/>
<comment type="subcellular location">
    <subcellularLocation>
        <location evidence="1">Cell membrane</location>
        <topology evidence="1">Multi-pass membrane protein</topology>
    </subcellularLocation>
</comment>
<dbReference type="GO" id="GO:0005886">
    <property type="term" value="C:plasma membrane"/>
    <property type="evidence" value="ECO:0007669"/>
    <property type="project" value="UniProtKB-SubCell"/>
</dbReference>
<sequence>MNEIIRQHHISFKNAFAGLKWALLTQPNFRVHFFLSVVAIGIGIYVQLAIWEWVVIVLTIFWGLAAEMINTALESITDLVTQEWRQEAKIAKDVAAGMMLTVAIGAVIVAALILLPKILIKV</sequence>
<dbReference type="PANTHER" id="PTHR34299">
    <property type="entry name" value="DIACYLGLYCEROL KINASE"/>
    <property type="match status" value="1"/>
</dbReference>
<dbReference type="GO" id="GO:0046872">
    <property type="term" value="F:metal ion binding"/>
    <property type="evidence" value="ECO:0007669"/>
    <property type="project" value="UniProtKB-KW"/>
</dbReference>
<protein>
    <submittedName>
        <fullName evidence="20">Diacylglycerol kinase</fullName>
    </submittedName>
</protein>
<dbReference type="Pfam" id="PF01219">
    <property type="entry name" value="DAGK_prokar"/>
    <property type="match status" value="1"/>
</dbReference>
<dbReference type="Gene3D" id="1.10.287.3610">
    <property type="match status" value="1"/>
</dbReference>
<evidence type="ECO:0000256" key="11">
    <source>
        <dbReference type="ARBA" id="ARBA00023098"/>
    </source>
</evidence>
<evidence type="ECO:0000256" key="18">
    <source>
        <dbReference type="PIRSR" id="PIRSR600829-4"/>
    </source>
</evidence>
<keyword evidence="3" id="KW-1003">Cell membrane</keyword>
<dbReference type="Proteomes" id="UP000034050">
    <property type="component" value="Unassembled WGS sequence"/>
</dbReference>
<keyword evidence="6 19" id="KW-0812">Transmembrane</keyword>
<evidence type="ECO:0000256" key="5">
    <source>
        <dbReference type="ARBA" id="ARBA00022679"/>
    </source>
</evidence>
<keyword evidence="18" id="KW-0479">Metal-binding</keyword>
<evidence type="ECO:0000256" key="14">
    <source>
        <dbReference type="ARBA" id="ARBA00023264"/>
    </source>
</evidence>
<evidence type="ECO:0000256" key="7">
    <source>
        <dbReference type="ARBA" id="ARBA00022741"/>
    </source>
</evidence>
<feature type="active site" description="Proton acceptor" evidence="15">
    <location>
        <position position="67"/>
    </location>
</feature>
<evidence type="ECO:0000256" key="6">
    <source>
        <dbReference type="ARBA" id="ARBA00022692"/>
    </source>
</evidence>
<comment type="cofactor">
    <cofactor evidence="18">
        <name>Mg(2+)</name>
        <dbReference type="ChEBI" id="CHEBI:18420"/>
    </cofactor>
    <text evidence="18">Mn(2+), Zn(2+), Cd(2+) and Co(2+) support activity to lesser extents.</text>
</comment>
<keyword evidence="13" id="KW-0594">Phospholipid biosynthesis</keyword>
<feature type="binding site" evidence="17">
    <location>
        <begin position="92"/>
        <end position="93"/>
    </location>
    <ligand>
        <name>ATP</name>
        <dbReference type="ChEBI" id="CHEBI:30616"/>
    </ligand>
</feature>
<dbReference type="InterPro" id="IPR036945">
    <property type="entry name" value="DAGK_sf"/>
</dbReference>
<dbReference type="InterPro" id="IPR033717">
    <property type="entry name" value="UDPK"/>
</dbReference>
<gene>
    <name evidence="20" type="ORF">UV61_C0002G0254</name>
</gene>
<evidence type="ECO:0000256" key="3">
    <source>
        <dbReference type="ARBA" id="ARBA00022475"/>
    </source>
</evidence>
<keyword evidence="14" id="KW-1208">Phospholipid metabolism</keyword>
<keyword evidence="7 17" id="KW-0547">Nucleotide-binding</keyword>
<organism evidence="20 21">
    <name type="scientific">Candidatus Gottesmanbacteria bacterium GW2011_GWB1_43_11</name>
    <dbReference type="NCBI Taxonomy" id="1618446"/>
    <lineage>
        <taxon>Bacteria</taxon>
        <taxon>Candidatus Gottesmaniibacteriota</taxon>
    </lineage>
</organism>
<dbReference type="GO" id="GO:0016301">
    <property type="term" value="F:kinase activity"/>
    <property type="evidence" value="ECO:0007669"/>
    <property type="project" value="UniProtKB-KW"/>
</dbReference>
<feature type="binding site" evidence="18">
    <location>
        <position position="74"/>
    </location>
    <ligand>
        <name>a divalent metal cation</name>
        <dbReference type="ChEBI" id="CHEBI:60240"/>
    </ligand>
</feature>
<keyword evidence="4" id="KW-0444">Lipid biosynthesis</keyword>
<feature type="binding site" evidence="16">
    <location>
        <position position="67"/>
    </location>
    <ligand>
        <name>substrate</name>
    </ligand>
</feature>
<dbReference type="GO" id="GO:0005524">
    <property type="term" value="F:ATP binding"/>
    <property type="evidence" value="ECO:0007669"/>
    <property type="project" value="UniProtKB-KW"/>
</dbReference>
<keyword evidence="11" id="KW-0443">Lipid metabolism</keyword>
<evidence type="ECO:0000256" key="19">
    <source>
        <dbReference type="SAM" id="Phobius"/>
    </source>
</evidence>
<comment type="similarity">
    <text evidence="2">Belongs to the bacterial diacylglycerol kinase family.</text>
</comment>
<evidence type="ECO:0000256" key="16">
    <source>
        <dbReference type="PIRSR" id="PIRSR600829-2"/>
    </source>
</evidence>
<dbReference type="PANTHER" id="PTHR34299:SF1">
    <property type="entry name" value="DIACYLGLYCEROL KINASE"/>
    <property type="match status" value="1"/>
</dbReference>
<evidence type="ECO:0000256" key="12">
    <source>
        <dbReference type="ARBA" id="ARBA00023136"/>
    </source>
</evidence>
<feature type="binding site" evidence="17">
    <location>
        <position position="74"/>
    </location>
    <ligand>
        <name>ATP</name>
        <dbReference type="ChEBI" id="CHEBI:30616"/>
    </ligand>
</feature>
<feature type="transmembrane region" description="Helical" evidence="19">
    <location>
        <begin position="94"/>
        <end position="115"/>
    </location>
</feature>
<name>A0A0G1FKU3_9BACT</name>
<keyword evidence="18" id="KW-0460">Magnesium</keyword>
<reference evidence="20 21" key="1">
    <citation type="journal article" date="2015" name="Nature">
        <title>rRNA introns, odd ribosomes, and small enigmatic genomes across a large radiation of phyla.</title>
        <authorList>
            <person name="Brown C.T."/>
            <person name="Hug L.A."/>
            <person name="Thomas B.C."/>
            <person name="Sharon I."/>
            <person name="Castelle C.J."/>
            <person name="Singh A."/>
            <person name="Wilkins M.J."/>
            <person name="Williams K.H."/>
            <person name="Banfield J.F."/>
        </authorList>
    </citation>
    <scope>NUCLEOTIDE SEQUENCE [LARGE SCALE GENOMIC DNA]</scope>
</reference>
<comment type="caution">
    <text evidence="20">The sequence shown here is derived from an EMBL/GenBank/DDBJ whole genome shotgun (WGS) entry which is preliminary data.</text>
</comment>
<evidence type="ECO:0000313" key="20">
    <source>
        <dbReference type="EMBL" id="KKS87533.1"/>
    </source>
</evidence>
<keyword evidence="8 20" id="KW-0418">Kinase</keyword>
<evidence type="ECO:0000256" key="8">
    <source>
        <dbReference type="ARBA" id="ARBA00022777"/>
    </source>
</evidence>
<evidence type="ECO:0000256" key="13">
    <source>
        <dbReference type="ARBA" id="ARBA00023209"/>
    </source>
</evidence>
<evidence type="ECO:0000256" key="10">
    <source>
        <dbReference type="ARBA" id="ARBA00022989"/>
    </source>
</evidence>
<evidence type="ECO:0000313" key="21">
    <source>
        <dbReference type="Proteomes" id="UP000034050"/>
    </source>
</evidence>